<organism evidence="1 2">
    <name type="scientific">Ambispora leptoticha</name>
    <dbReference type="NCBI Taxonomy" id="144679"/>
    <lineage>
        <taxon>Eukaryota</taxon>
        <taxon>Fungi</taxon>
        <taxon>Fungi incertae sedis</taxon>
        <taxon>Mucoromycota</taxon>
        <taxon>Glomeromycotina</taxon>
        <taxon>Glomeromycetes</taxon>
        <taxon>Archaeosporales</taxon>
        <taxon>Ambisporaceae</taxon>
        <taxon>Ambispora</taxon>
    </lineage>
</organism>
<reference evidence="1" key="1">
    <citation type="submission" date="2021-06" db="EMBL/GenBank/DDBJ databases">
        <authorList>
            <person name="Kallberg Y."/>
            <person name="Tangrot J."/>
            <person name="Rosling A."/>
        </authorList>
    </citation>
    <scope>NUCLEOTIDE SEQUENCE</scope>
    <source>
        <strain evidence="1">FL130A</strain>
    </source>
</reference>
<evidence type="ECO:0000313" key="2">
    <source>
        <dbReference type="Proteomes" id="UP000789508"/>
    </source>
</evidence>
<accession>A0A9N9I886</accession>
<gene>
    <name evidence="1" type="ORF">ALEPTO_LOCUS12435</name>
</gene>
<evidence type="ECO:0000313" key="1">
    <source>
        <dbReference type="EMBL" id="CAG8725891.1"/>
    </source>
</evidence>
<feature type="non-terminal residue" evidence="1">
    <location>
        <position position="1"/>
    </location>
</feature>
<dbReference type="AlphaFoldDB" id="A0A9N9I886"/>
<keyword evidence="2" id="KW-1185">Reference proteome</keyword>
<protein>
    <submittedName>
        <fullName evidence="1">11067_t:CDS:1</fullName>
    </submittedName>
</protein>
<proteinExistence type="predicted"/>
<comment type="caution">
    <text evidence="1">The sequence shown here is derived from an EMBL/GenBank/DDBJ whole genome shotgun (WGS) entry which is preliminary data.</text>
</comment>
<feature type="non-terminal residue" evidence="1">
    <location>
        <position position="106"/>
    </location>
</feature>
<name>A0A9N9I886_9GLOM</name>
<sequence length="106" mass="12173">YSEAHIYLFNEFEPLKDHTILQSDQYPIYYQTPLRSYPEYLTSNTLPDLFIPDLAFISGPSLIESLNNIQLLSHSTTRASTNASSNTNYLTNLNNKPQTQLLNLFI</sequence>
<dbReference type="EMBL" id="CAJVPS010028234">
    <property type="protein sequence ID" value="CAG8725891.1"/>
    <property type="molecule type" value="Genomic_DNA"/>
</dbReference>
<dbReference type="Proteomes" id="UP000789508">
    <property type="component" value="Unassembled WGS sequence"/>
</dbReference>